<name>A0ABQ5FYT5_9ASTR</name>
<protein>
    <recommendedName>
        <fullName evidence="1">Tf2-1-like SH3-like domain-containing protein</fullName>
    </recommendedName>
</protein>
<organism evidence="2 3">
    <name type="scientific">Tanacetum coccineum</name>
    <dbReference type="NCBI Taxonomy" id="301880"/>
    <lineage>
        <taxon>Eukaryota</taxon>
        <taxon>Viridiplantae</taxon>
        <taxon>Streptophyta</taxon>
        <taxon>Embryophyta</taxon>
        <taxon>Tracheophyta</taxon>
        <taxon>Spermatophyta</taxon>
        <taxon>Magnoliopsida</taxon>
        <taxon>eudicotyledons</taxon>
        <taxon>Gunneridae</taxon>
        <taxon>Pentapetalae</taxon>
        <taxon>asterids</taxon>
        <taxon>campanulids</taxon>
        <taxon>Asterales</taxon>
        <taxon>Asteraceae</taxon>
        <taxon>Asteroideae</taxon>
        <taxon>Anthemideae</taxon>
        <taxon>Anthemidinae</taxon>
        <taxon>Tanacetum</taxon>
    </lineage>
</organism>
<dbReference type="PANTHER" id="PTHR46148">
    <property type="entry name" value="CHROMO DOMAIN-CONTAINING PROTEIN"/>
    <property type="match status" value="1"/>
</dbReference>
<reference evidence="2" key="1">
    <citation type="journal article" date="2022" name="Int. J. Mol. Sci.">
        <title>Draft Genome of Tanacetum Coccineum: Genomic Comparison of Closely Related Tanacetum-Family Plants.</title>
        <authorList>
            <person name="Yamashiro T."/>
            <person name="Shiraishi A."/>
            <person name="Nakayama K."/>
            <person name="Satake H."/>
        </authorList>
    </citation>
    <scope>NUCLEOTIDE SEQUENCE</scope>
</reference>
<dbReference type="PANTHER" id="PTHR46148:SF59">
    <property type="entry name" value="NUCLEOTIDYLTRANSFERASE, RIBONUCLEASE H"/>
    <property type="match status" value="1"/>
</dbReference>
<dbReference type="InterPro" id="IPR056924">
    <property type="entry name" value="SH3_Tf2-1"/>
</dbReference>
<evidence type="ECO:0000259" key="1">
    <source>
        <dbReference type="Pfam" id="PF24626"/>
    </source>
</evidence>
<accession>A0ABQ5FYT5</accession>
<keyword evidence="3" id="KW-1185">Reference proteome</keyword>
<feature type="domain" description="Tf2-1-like SH3-like" evidence="1">
    <location>
        <begin position="24"/>
        <end position="78"/>
    </location>
</feature>
<reference evidence="2" key="2">
    <citation type="submission" date="2022-01" db="EMBL/GenBank/DDBJ databases">
        <authorList>
            <person name="Yamashiro T."/>
            <person name="Shiraishi A."/>
            <person name="Satake H."/>
            <person name="Nakayama K."/>
        </authorList>
    </citation>
    <scope>NUCLEOTIDE SEQUENCE</scope>
</reference>
<proteinExistence type="predicted"/>
<evidence type="ECO:0000313" key="2">
    <source>
        <dbReference type="EMBL" id="GJT68484.1"/>
    </source>
</evidence>
<evidence type="ECO:0000313" key="3">
    <source>
        <dbReference type="Proteomes" id="UP001151760"/>
    </source>
</evidence>
<dbReference type="Pfam" id="PF24626">
    <property type="entry name" value="SH3_Tf2-1"/>
    <property type="match status" value="1"/>
</dbReference>
<comment type="caution">
    <text evidence="2">The sequence shown here is derived from an EMBL/GenBank/DDBJ whole genome shotgun (WGS) entry which is preliminary data.</text>
</comment>
<gene>
    <name evidence="2" type="ORF">Tco_1019964</name>
</gene>
<sequence>MQATRDRQKSYTNVRCKPLKFQDGDKVMLKVLPLKGVIHFGKQRKLNPRYIRPFKVLASVGPVAYSLGLQQELSKAIQSLLPPLSIKFKRRTLIFAKKQSVIDHVSSSRSRPLVS</sequence>
<dbReference type="EMBL" id="BQNB010017903">
    <property type="protein sequence ID" value="GJT68484.1"/>
    <property type="molecule type" value="Genomic_DNA"/>
</dbReference>
<dbReference type="Proteomes" id="UP001151760">
    <property type="component" value="Unassembled WGS sequence"/>
</dbReference>